<keyword evidence="4" id="KW-0460">Magnesium</keyword>
<dbReference type="GO" id="GO:0046872">
    <property type="term" value="F:metal ion binding"/>
    <property type="evidence" value="ECO:0007669"/>
    <property type="project" value="UniProtKB-KW"/>
</dbReference>
<evidence type="ECO:0000256" key="3">
    <source>
        <dbReference type="ARBA" id="ARBA00022801"/>
    </source>
</evidence>
<evidence type="ECO:0000256" key="2">
    <source>
        <dbReference type="ARBA" id="ARBA00022723"/>
    </source>
</evidence>
<protein>
    <recommendedName>
        <fullName evidence="8">YdjC-like protein</fullName>
    </recommendedName>
</protein>
<evidence type="ECO:0000256" key="4">
    <source>
        <dbReference type="ARBA" id="ARBA00022842"/>
    </source>
</evidence>
<dbReference type="SUPFAM" id="SSF88713">
    <property type="entry name" value="Glycoside hydrolase/deacetylase"/>
    <property type="match status" value="1"/>
</dbReference>
<name>A0A238VV10_9FLAO</name>
<dbReference type="Gene3D" id="3.20.20.370">
    <property type="entry name" value="Glycoside hydrolase/deacetylase"/>
    <property type="match status" value="1"/>
</dbReference>
<dbReference type="GO" id="GO:0016787">
    <property type="term" value="F:hydrolase activity"/>
    <property type="evidence" value="ECO:0007669"/>
    <property type="project" value="UniProtKB-KW"/>
</dbReference>
<organism evidence="6 7">
    <name type="scientific">Lutibacter flavus</name>
    <dbReference type="NCBI Taxonomy" id="691689"/>
    <lineage>
        <taxon>Bacteria</taxon>
        <taxon>Pseudomonadati</taxon>
        <taxon>Bacteroidota</taxon>
        <taxon>Flavobacteriia</taxon>
        <taxon>Flavobacteriales</taxon>
        <taxon>Flavobacteriaceae</taxon>
        <taxon>Lutibacter</taxon>
    </lineage>
</organism>
<evidence type="ECO:0000313" key="7">
    <source>
        <dbReference type="Proteomes" id="UP000198412"/>
    </source>
</evidence>
<dbReference type="InterPro" id="IPR006879">
    <property type="entry name" value="YdjC-like"/>
</dbReference>
<evidence type="ECO:0000313" key="6">
    <source>
        <dbReference type="EMBL" id="SNR38021.1"/>
    </source>
</evidence>
<proteinExistence type="predicted"/>
<dbReference type="CDD" id="cd10802">
    <property type="entry name" value="YdjC_TTHB029_like"/>
    <property type="match status" value="1"/>
</dbReference>
<dbReference type="Pfam" id="PF04794">
    <property type="entry name" value="YdjC"/>
    <property type="match status" value="1"/>
</dbReference>
<dbReference type="Proteomes" id="UP000198412">
    <property type="component" value="Unassembled WGS sequence"/>
</dbReference>
<dbReference type="GO" id="GO:0005975">
    <property type="term" value="P:carbohydrate metabolic process"/>
    <property type="evidence" value="ECO:0007669"/>
    <property type="project" value="InterPro"/>
</dbReference>
<reference evidence="7" key="1">
    <citation type="submission" date="2017-06" db="EMBL/GenBank/DDBJ databases">
        <authorList>
            <person name="Varghese N."/>
            <person name="Submissions S."/>
        </authorList>
    </citation>
    <scope>NUCLEOTIDE SEQUENCE [LARGE SCALE GENOMIC DNA]</scope>
    <source>
        <strain evidence="7">DSM 27993</strain>
    </source>
</reference>
<dbReference type="PANTHER" id="PTHR31609">
    <property type="entry name" value="YDJC DEACETYLASE FAMILY MEMBER"/>
    <property type="match status" value="1"/>
</dbReference>
<accession>A0A238VV10</accession>
<dbReference type="PANTHER" id="PTHR31609:SF1">
    <property type="entry name" value="CARBOHYDRATE DEACETYLASE"/>
    <property type="match status" value="1"/>
</dbReference>
<dbReference type="AlphaFoldDB" id="A0A238VV10"/>
<evidence type="ECO:0000256" key="1">
    <source>
        <dbReference type="ARBA" id="ARBA00001946"/>
    </source>
</evidence>
<comment type="cofactor">
    <cofactor evidence="1">
        <name>Mg(2+)</name>
        <dbReference type="ChEBI" id="CHEBI:18420"/>
    </cofactor>
</comment>
<gene>
    <name evidence="6" type="ORF">SAMN04488111_1063</name>
</gene>
<sequence>MKTKEIIKRKRFIYVSRLALASIFILIAFSVKAQDNIATKLGYAANAKLLIIHADDLGVSHSENMASIEAIENGSVNSASLMMPTPWVLEVANYAKKNATTHDFGLHLVLSSEWKNYRWGPVSSIEKVPSLINEFGYFHEGCTPTVNVKEVEVELKAQIDRAYSMGFEPTHLDSHMNCLFQSEELIEVYLKMGKLYKLPVLATKQAVPEELLRKYDIQILLEEVLTIMPEEYIKGPEDYYINAIKNLKPGLSTFLIHTAYNNDEMKGMNIDNTEWGNEWRQKDFDFFTSDTCKNILKEENIILVTWRQVKDAFYSN</sequence>
<dbReference type="EMBL" id="FZNX01000001">
    <property type="protein sequence ID" value="SNR38021.1"/>
    <property type="molecule type" value="Genomic_DNA"/>
</dbReference>
<keyword evidence="5" id="KW-0119">Carbohydrate metabolism</keyword>
<keyword evidence="7" id="KW-1185">Reference proteome</keyword>
<keyword evidence="2" id="KW-0479">Metal-binding</keyword>
<keyword evidence="3" id="KW-0378">Hydrolase</keyword>
<dbReference type="OrthoDB" id="9774177at2"/>
<evidence type="ECO:0000256" key="5">
    <source>
        <dbReference type="ARBA" id="ARBA00023277"/>
    </source>
</evidence>
<evidence type="ECO:0008006" key="8">
    <source>
        <dbReference type="Google" id="ProtNLM"/>
    </source>
</evidence>
<dbReference type="GO" id="GO:0019213">
    <property type="term" value="F:deacetylase activity"/>
    <property type="evidence" value="ECO:0007669"/>
    <property type="project" value="TreeGrafter"/>
</dbReference>
<dbReference type="RefSeq" id="WP_089377350.1">
    <property type="nucleotide sequence ID" value="NZ_FZNX01000001.1"/>
</dbReference>
<dbReference type="InterPro" id="IPR011330">
    <property type="entry name" value="Glyco_hydro/deAcase_b/a-brl"/>
</dbReference>